<protein>
    <submittedName>
        <fullName evidence="6">RhoGAP-domain-containing protein</fullName>
    </submittedName>
</protein>
<reference evidence="6 7" key="1">
    <citation type="submission" date="2016-04" db="EMBL/GenBank/DDBJ databases">
        <title>A degradative enzymes factory behind the ericoid mycorrhizal symbiosis.</title>
        <authorList>
            <consortium name="DOE Joint Genome Institute"/>
            <person name="Martino E."/>
            <person name="Morin E."/>
            <person name="Grelet G."/>
            <person name="Kuo A."/>
            <person name="Kohler A."/>
            <person name="Daghino S."/>
            <person name="Barry K."/>
            <person name="Choi C."/>
            <person name="Cichocki N."/>
            <person name="Clum A."/>
            <person name="Copeland A."/>
            <person name="Hainaut M."/>
            <person name="Haridas S."/>
            <person name="Labutti K."/>
            <person name="Lindquist E."/>
            <person name="Lipzen A."/>
            <person name="Khouja H.-R."/>
            <person name="Murat C."/>
            <person name="Ohm R."/>
            <person name="Olson A."/>
            <person name="Spatafora J."/>
            <person name="Veneault-Fourrey C."/>
            <person name="Henrissat B."/>
            <person name="Grigoriev I."/>
            <person name="Martin F."/>
            <person name="Perotto S."/>
        </authorList>
    </citation>
    <scope>NUCLEOTIDE SEQUENCE [LARGE SCALE GENOMIC DNA]</scope>
    <source>
        <strain evidence="6 7">F</strain>
    </source>
</reference>
<feature type="compositionally biased region" description="Low complexity" evidence="3">
    <location>
        <begin position="448"/>
        <end position="470"/>
    </location>
</feature>
<dbReference type="FunFam" id="1.20.1270.60:FF:000063">
    <property type="entry name" value="Rho GTPase activator"/>
    <property type="match status" value="1"/>
</dbReference>
<feature type="region of interest" description="Disordered" evidence="3">
    <location>
        <begin position="334"/>
        <end position="483"/>
    </location>
</feature>
<dbReference type="InterPro" id="IPR000198">
    <property type="entry name" value="RhoGAP_dom"/>
</dbReference>
<organism evidence="6 7">
    <name type="scientific">Hyaloscypha variabilis (strain UAMH 11265 / GT02V1 / F)</name>
    <name type="common">Meliniomyces variabilis</name>
    <dbReference type="NCBI Taxonomy" id="1149755"/>
    <lineage>
        <taxon>Eukaryota</taxon>
        <taxon>Fungi</taxon>
        <taxon>Dikarya</taxon>
        <taxon>Ascomycota</taxon>
        <taxon>Pezizomycotina</taxon>
        <taxon>Leotiomycetes</taxon>
        <taxon>Helotiales</taxon>
        <taxon>Hyaloscyphaceae</taxon>
        <taxon>Hyaloscypha</taxon>
        <taxon>Hyaloscypha variabilis</taxon>
    </lineage>
</organism>
<keyword evidence="7" id="KW-1185">Reference proteome</keyword>
<dbReference type="InterPro" id="IPR027267">
    <property type="entry name" value="AH/BAR_dom_sf"/>
</dbReference>
<name>A0A2J6S6L2_HYAVF</name>
<dbReference type="InterPro" id="IPR001060">
    <property type="entry name" value="FCH_dom"/>
</dbReference>
<dbReference type="Pfam" id="PF00611">
    <property type="entry name" value="FCH"/>
    <property type="match status" value="1"/>
</dbReference>
<feature type="domain" description="F-BAR" evidence="5">
    <location>
        <begin position="33"/>
        <end position="305"/>
    </location>
</feature>
<feature type="compositionally biased region" description="Polar residues" evidence="3">
    <location>
        <begin position="427"/>
        <end position="447"/>
    </location>
</feature>
<dbReference type="CDD" id="cd04398">
    <property type="entry name" value="RhoGAP_fRGD1"/>
    <property type="match status" value="1"/>
</dbReference>
<dbReference type="InterPro" id="IPR031160">
    <property type="entry name" value="F_BAR_dom"/>
</dbReference>
<gene>
    <name evidence="6" type="ORF">L207DRAFT_540938</name>
</gene>
<dbReference type="PANTHER" id="PTHR23176:SF136">
    <property type="entry name" value="RHO GTPASE ACTIVATOR (RGD1)"/>
    <property type="match status" value="1"/>
</dbReference>
<dbReference type="Gene3D" id="1.20.1270.60">
    <property type="entry name" value="Arfaptin homology (AH) domain/BAR domain"/>
    <property type="match status" value="1"/>
</dbReference>
<feature type="region of interest" description="Disordered" evidence="3">
    <location>
        <begin position="1"/>
        <end position="34"/>
    </location>
</feature>
<dbReference type="FunFam" id="1.10.555.10:FF:000041">
    <property type="entry name" value="Rho GTPase activator (Rgd1)"/>
    <property type="match status" value="1"/>
</dbReference>
<dbReference type="GO" id="GO:0005938">
    <property type="term" value="C:cell cortex"/>
    <property type="evidence" value="ECO:0007669"/>
    <property type="project" value="UniProtKB-ARBA"/>
</dbReference>
<feature type="compositionally biased region" description="Low complexity" evidence="3">
    <location>
        <begin position="346"/>
        <end position="378"/>
    </location>
</feature>
<dbReference type="Gene3D" id="1.10.555.10">
    <property type="entry name" value="Rho GTPase activation protein"/>
    <property type="match status" value="1"/>
</dbReference>
<dbReference type="SUPFAM" id="SSF48350">
    <property type="entry name" value="GTPase activation domain, GAP"/>
    <property type="match status" value="1"/>
</dbReference>
<dbReference type="SUPFAM" id="SSF103657">
    <property type="entry name" value="BAR/IMD domain-like"/>
    <property type="match status" value="1"/>
</dbReference>
<dbReference type="PROSITE" id="PS51741">
    <property type="entry name" value="F_BAR"/>
    <property type="match status" value="1"/>
</dbReference>
<evidence type="ECO:0000256" key="2">
    <source>
        <dbReference type="PROSITE-ProRule" id="PRU01077"/>
    </source>
</evidence>
<dbReference type="Proteomes" id="UP000235786">
    <property type="component" value="Unassembled WGS sequence"/>
</dbReference>
<accession>A0A2J6S6L2</accession>
<dbReference type="InterPro" id="IPR050729">
    <property type="entry name" value="Rho-GAP"/>
</dbReference>
<dbReference type="OrthoDB" id="437889at2759"/>
<dbReference type="InterPro" id="IPR008936">
    <property type="entry name" value="Rho_GTPase_activation_prot"/>
</dbReference>
<evidence type="ECO:0000256" key="3">
    <source>
        <dbReference type="SAM" id="MobiDB-lite"/>
    </source>
</evidence>
<dbReference type="GO" id="GO:0007165">
    <property type="term" value="P:signal transduction"/>
    <property type="evidence" value="ECO:0007669"/>
    <property type="project" value="InterPro"/>
</dbReference>
<dbReference type="Pfam" id="PF00620">
    <property type="entry name" value="RhoGAP"/>
    <property type="match status" value="1"/>
</dbReference>
<dbReference type="STRING" id="1149755.A0A2J6S6L2"/>
<feature type="domain" description="Rho-GAP" evidence="4">
    <location>
        <begin position="491"/>
        <end position="681"/>
    </location>
</feature>
<evidence type="ECO:0000313" key="7">
    <source>
        <dbReference type="Proteomes" id="UP000235786"/>
    </source>
</evidence>
<proteinExistence type="predicted"/>
<feature type="compositionally biased region" description="Polar residues" evidence="3">
    <location>
        <begin position="394"/>
        <end position="414"/>
    </location>
</feature>
<dbReference type="PROSITE" id="PS50238">
    <property type="entry name" value="RHOGAP"/>
    <property type="match status" value="1"/>
</dbReference>
<dbReference type="PANTHER" id="PTHR23176">
    <property type="entry name" value="RHO/RAC/CDC GTPASE-ACTIVATING PROTEIN"/>
    <property type="match status" value="1"/>
</dbReference>
<evidence type="ECO:0000259" key="5">
    <source>
        <dbReference type="PROSITE" id="PS51741"/>
    </source>
</evidence>
<dbReference type="SMART" id="SM00055">
    <property type="entry name" value="FCH"/>
    <property type="match status" value="1"/>
</dbReference>
<evidence type="ECO:0000256" key="1">
    <source>
        <dbReference type="ARBA" id="ARBA00022468"/>
    </source>
</evidence>
<dbReference type="SMART" id="SM00324">
    <property type="entry name" value="RhoGAP"/>
    <property type="match status" value="1"/>
</dbReference>
<keyword evidence="2" id="KW-0175">Coiled coil</keyword>
<dbReference type="EMBL" id="KZ613939">
    <property type="protein sequence ID" value="PMD46409.1"/>
    <property type="molecule type" value="Genomic_DNA"/>
</dbReference>
<evidence type="ECO:0000259" key="4">
    <source>
        <dbReference type="PROSITE" id="PS50238"/>
    </source>
</evidence>
<dbReference type="AlphaFoldDB" id="A0A2J6S6L2"/>
<dbReference type="CDD" id="cd07652">
    <property type="entry name" value="F-BAR_Rgd1"/>
    <property type="match status" value="1"/>
</dbReference>
<evidence type="ECO:0000313" key="6">
    <source>
        <dbReference type="EMBL" id="PMD46409.1"/>
    </source>
</evidence>
<sequence>MSLSLKAAPNANGDDVSKDDSAPAPAPTDPNAKAVHDVVNSEIGVATLLNRLKQSIASAKEFAIFLKKRSTLEEEHSNGLKKLCRLTTESIRRPEHRHGTFLHSYEEVTSIHERMADNGAQFASSLHQMHEDLLELASNMERGRKHWKATGLAAEQRVADTEAAMRKSKSKYDGLAEDYDRARTGDRQSGKIFGLKGPKSAAQHEEDLLKKVQAADADYSSKVQTAQAQRAELWSKLRPEAVKALQDLIKECDSALTLQMQKFASFNEKLLLSNGLNISPLKGAEAGSQPRSLREVVYAIDNEKDLSNYVSSFANKVPARTPEIKYERNAVLLPTSQPSAAPPPQRQSDPPASYSSRQGPPQASGSSQSPHQSHMSQPFNQGPPPALQQHERSFSQGPPVQQYNNGSMNTSLNSPMAGPPRAPSQGAPYNSSSIVSNGPPQLSTLPFQTAQAPQPSFSQPQQQTAPVAYSQPPPPGPATANLPPLKPVFGLSLEQLFERDGSAVPMVVYQCIQGVDLFGLEVEGIYRLSGTQSHVNKIKAMFDNDASRVDFRDPANFFHDVNSVAGLLKQFFRDLPDPLLTSEHYAGFIEAAKSDDDIVRRDSLHAIINSLPDPNYATLRALTLHLHRVTEASSANRMNTSNLAIVFGPTLMGANTGPNIQDAGWQVRVIDTILRNTYQIFDDD</sequence>
<keyword evidence="1" id="KW-0343">GTPase activation</keyword>
<dbReference type="GO" id="GO:0005096">
    <property type="term" value="F:GTPase activator activity"/>
    <property type="evidence" value="ECO:0007669"/>
    <property type="project" value="UniProtKB-KW"/>
</dbReference>